<name>A0ABW6SJ83_9ACTN</name>
<feature type="transmembrane region" description="Helical" evidence="1">
    <location>
        <begin position="6"/>
        <end position="28"/>
    </location>
</feature>
<protein>
    <submittedName>
        <fullName evidence="2">Uncharacterized protein</fullName>
    </submittedName>
</protein>
<keyword evidence="1" id="KW-0472">Membrane</keyword>
<keyword evidence="1" id="KW-0812">Transmembrane</keyword>
<dbReference type="Proteomes" id="UP001602013">
    <property type="component" value="Unassembled WGS sequence"/>
</dbReference>
<accession>A0ABW6SJ83</accession>
<comment type="caution">
    <text evidence="2">The sequence shown here is derived from an EMBL/GenBank/DDBJ whole genome shotgun (WGS) entry which is preliminary data.</text>
</comment>
<sequence>MKEIIIPSVVFLFLTVMVVAGMVIYFRLTLHRTEIEAMSEYRRLAELTVSNQDQLQAQLAELSTRLSDVERILRSVG</sequence>
<keyword evidence="3" id="KW-1185">Reference proteome</keyword>
<organism evidence="2 3">
    <name type="scientific">Microtetraspora malaysiensis</name>
    <dbReference type="NCBI Taxonomy" id="161358"/>
    <lineage>
        <taxon>Bacteria</taxon>
        <taxon>Bacillati</taxon>
        <taxon>Actinomycetota</taxon>
        <taxon>Actinomycetes</taxon>
        <taxon>Streptosporangiales</taxon>
        <taxon>Streptosporangiaceae</taxon>
        <taxon>Microtetraspora</taxon>
    </lineage>
</organism>
<dbReference type="EMBL" id="JBIASD010000001">
    <property type="protein sequence ID" value="MFF3664313.1"/>
    <property type="molecule type" value="Genomic_DNA"/>
</dbReference>
<proteinExistence type="predicted"/>
<gene>
    <name evidence="2" type="ORF">ACFYXI_01875</name>
</gene>
<reference evidence="2 3" key="1">
    <citation type="submission" date="2024-10" db="EMBL/GenBank/DDBJ databases">
        <title>The Natural Products Discovery Center: Release of the First 8490 Sequenced Strains for Exploring Actinobacteria Biosynthetic Diversity.</title>
        <authorList>
            <person name="Kalkreuter E."/>
            <person name="Kautsar S.A."/>
            <person name="Yang D."/>
            <person name="Bader C.D."/>
            <person name="Teijaro C.N."/>
            <person name="Fluegel L."/>
            <person name="Davis C.M."/>
            <person name="Simpson J.R."/>
            <person name="Lauterbach L."/>
            <person name="Steele A.D."/>
            <person name="Gui C."/>
            <person name="Meng S."/>
            <person name="Li G."/>
            <person name="Viehrig K."/>
            <person name="Ye F."/>
            <person name="Su P."/>
            <person name="Kiefer A.F."/>
            <person name="Nichols A."/>
            <person name="Cepeda A.J."/>
            <person name="Yan W."/>
            <person name="Fan B."/>
            <person name="Jiang Y."/>
            <person name="Adhikari A."/>
            <person name="Zheng C.-J."/>
            <person name="Schuster L."/>
            <person name="Cowan T.M."/>
            <person name="Smanski M.J."/>
            <person name="Chevrette M.G."/>
            <person name="De Carvalho L.P.S."/>
            <person name="Shen B."/>
        </authorList>
    </citation>
    <scope>NUCLEOTIDE SEQUENCE [LARGE SCALE GENOMIC DNA]</scope>
    <source>
        <strain evidence="2 3">NPDC002173</strain>
    </source>
</reference>
<evidence type="ECO:0000313" key="2">
    <source>
        <dbReference type="EMBL" id="MFF3664313.1"/>
    </source>
</evidence>
<dbReference type="RefSeq" id="WP_387408431.1">
    <property type="nucleotide sequence ID" value="NZ_JBIASD010000001.1"/>
</dbReference>
<evidence type="ECO:0000256" key="1">
    <source>
        <dbReference type="SAM" id="Phobius"/>
    </source>
</evidence>
<keyword evidence="1" id="KW-1133">Transmembrane helix</keyword>
<evidence type="ECO:0000313" key="3">
    <source>
        <dbReference type="Proteomes" id="UP001602013"/>
    </source>
</evidence>